<sequence>MSEILEGKKRNILESLASKRYSRISFPQISRNSILRTEIQNKSAITEADAYRPCGISTPDSSTNTQLPLAVKPLRQFQLKSENSYISGENKCNPNITISSSLPRMSKTLVSSSKPLRKTLSGEFKQNSQKISPDDIVKSECESETLIGTPMKKILRTPTCIARPIYCDNEMTRDSCETTSSLQKVVAVRRTTQTGAKVAKSLPSTDVLEASPLASNIPKNSTVDIKWEVSKCDMSKDSICGTIGKPTKSVLKVIRPRRLTVACSTLNDWPISENTTFEKNITNRKIINGSDSLKRKTKRELPKKPWFSSSVDGPPVVSQIRETAIDDDLRSMKQPIASRLYSTNGSSTVPVQKPTVVRSSNSQIYRMTPIAPPKPSRTYEEVLDDHLIQTKQPANNSNSDIKFAQKTCSIMDSSALAMPKDYRGSRDHSSDSGFGADFRKSSSDTIRSSPDVQTSGKWLQALDLPNDLYCHADEEDFMISENFLTRRRNSLVVRTQTGLRVKTIIDKLLNSNGRDQRRALFSLKQIFQDDKDLVHEFVQNGGLECMIKLGRQADQNHQNYILRALGQVMLYVDGMNGIIAHIETIQWLYELLDSPFPK</sequence>
<dbReference type="GO" id="GO:0030866">
    <property type="term" value="P:cortical actin cytoskeleton organization"/>
    <property type="evidence" value="ECO:0007669"/>
    <property type="project" value="TreeGrafter"/>
</dbReference>
<dbReference type="SUPFAM" id="SSF48371">
    <property type="entry name" value="ARM repeat"/>
    <property type="match status" value="1"/>
</dbReference>
<keyword evidence="5" id="KW-1185">Reference proteome</keyword>
<proteinExistence type="predicted"/>
<dbReference type="InterPro" id="IPR011989">
    <property type="entry name" value="ARM-like"/>
</dbReference>
<dbReference type="EMBL" id="UYRW01005071">
    <property type="protein sequence ID" value="VDM93478.1"/>
    <property type="molecule type" value="Genomic_DNA"/>
</dbReference>
<feature type="domain" description="GBD/FH3" evidence="3">
    <location>
        <begin position="438"/>
        <end position="598"/>
    </location>
</feature>
<dbReference type="OrthoDB" id="5829726at2759"/>
<accession>A0A182ENW0</accession>
<dbReference type="InterPro" id="IPR056771">
    <property type="entry name" value="FH3_FHOD1-3-like"/>
</dbReference>
<dbReference type="WBParaSite" id="nOo.2.0.1.t09813-RA">
    <property type="protein sequence ID" value="nOo.2.0.1.t09813-RA"/>
    <property type="gene ID" value="nOo.2.0.1.g09813"/>
</dbReference>
<reference evidence="6" key="1">
    <citation type="submission" date="2016-06" db="UniProtKB">
        <authorList>
            <consortium name="WormBaseParasite"/>
        </authorList>
    </citation>
    <scope>IDENTIFICATION</scope>
</reference>
<feature type="compositionally biased region" description="Basic and acidic residues" evidence="2">
    <location>
        <begin position="420"/>
        <end position="430"/>
    </location>
</feature>
<dbReference type="Gene3D" id="1.25.10.10">
    <property type="entry name" value="Leucine-rich Repeat Variant"/>
    <property type="match status" value="1"/>
</dbReference>
<dbReference type="GO" id="GO:0051015">
    <property type="term" value="F:actin filament binding"/>
    <property type="evidence" value="ECO:0007669"/>
    <property type="project" value="TreeGrafter"/>
</dbReference>
<evidence type="ECO:0000313" key="4">
    <source>
        <dbReference type="EMBL" id="VDM93478.1"/>
    </source>
</evidence>
<organism evidence="6">
    <name type="scientific">Onchocerca ochengi</name>
    <name type="common">Filarial nematode worm</name>
    <dbReference type="NCBI Taxonomy" id="42157"/>
    <lineage>
        <taxon>Eukaryota</taxon>
        <taxon>Metazoa</taxon>
        <taxon>Ecdysozoa</taxon>
        <taxon>Nematoda</taxon>
        <taxon>Chromadorea</taxon>
        <taxon>Rhabditida</taxon>
        <taxon>Spirurina</taxon>
        <taxon>Spiruromorpha</taxon>
        <taxon>Filarioidea</taxon>
        <taxon>Onchocercidae</taxon>
        <taxon>Onchocerca</taxon>
    </lineage>
</organism>
<dbReference type="STRING" id="42157.A0A182ENW0"/>
<dbReference type="Proteomes" id="UP000271087">
    <property type="component" value="Unassembled WGS sequence"/>
</dbReference>
<dbReference type="PANTHER" id="PTHR45920:SF4">
    <property type="entry name" value="FORMIN HOMOLOGY 2 DOMAIN CONTAINING, ISOFORM I"/>
    <property type="match status" value="1"/>
</dbReference>
<evidence type="ECO:0000256" key="2">
    <source>
        <dbReference type="SAM" id="MobiDB-lite"/>
    </source>
</evidence>
<dbReference type="PROSITE" id="PS51232">
    <property type="entry name" value="GBD_FH3"/>
    <property type="match status" value="1"/>
</dbReference>
<dbReference type="InterPro" id="IPR014768">
    <property type="entry name" value="GBD/FH3_dom"/>
</dbReference>
<dbReference type="AlphaFoldDB" id="A0A182ENW0"/>
<dbReference type="PANTHER" id="PTHR45920">
    <property type="entry name" value="FORMIN HOMOLOGY 2 DOMAIN CONTAINING, ISOFORM I"/>
    <property type="match status" value="1"/>
</dbReference>
<evidence type="ECO:0000259" key="3">
    <source>
        <dbReference type="PROSITE" id="PS51232"/>
    </source>
</evidence>
<gene>
    <name evidence="4" type="ORF">NOO_LOCUS9813</name>
</gene>
<keyword evidence="1" id="KW-0009">Actin-binding</keyword>
<evidence type="ECO:0000256" key="1">
    <source>
        <dbReference type="ARBA" id="ARBA00023203"/>
    </source>
</evidence>
<evidence type="ECO:0000313" key="6">
    <source>
        <dbReference type="WBParaSite" id="nOo.2.0.1.t09813-RA"/>
    </source>
</evidence>
<protein>
    <submittedName>
        <fullName evidence="6">GBD/FH3 domain-containing protein</fullName>
    </submittedName>
</protein>
<evidence type="ECO:0000313" key="5">
    <source>
        <dbReference type="Proteomes" id="UP000271087"/>
    </source>
</evidence>
<name>A0A182ENW0_ONCOC</name>
<dbReference type="GO" id="GO:0005856">
    <property type="term" value="C:cytoskeleton"/>
    <property type="evidence" value="ECO:0007669"/>
    <property type="project" value="TreeGrafter"/>
</dbReference>
<dbReference type="GO" id="GO:0005737">
    <property type="term" value="C:cytoplasm"/>
    <property type="evidence" value="ECO:0007669"/>
    <property type="project" value="TreeGrafter"/>
</dbReference>
<reference evidence="4 5" key="2">
    <citation type="submission" date="2018-08" db="EMBL/GenBank/DDBJ databases">
        <authorList>
            <person name="Laetsch R D."/>
            <person name="Stevens L."/>
            <person name="Kumar S."/>
            <person name="Blaxter L. M."/>
        </authorList>
    </citation>
    <scope>NUCLEOTIDE SEQUENCE [LARGE SCALE GENOMIC DNA]</scope>
</reference>
<dbReference type="InterPro" id="IPR016024">
    <property type="entry name" value="ARM-type_fold"/>
</dbReference>
<feature type="region of interest" description="Disordered" evidence="2">
    <location>
        <begin position="420"/>
        <end position="451"/>
    </location>
</feature>
<dbReference type="Pfam" id="PF24959">
    <property type="entry name" value="FH3_FHOD1-3"/>
    <property type="match status" value="1"/>
</dbReference>